<organism evidence="4 5">
    <name type="scientific">Aspergillus pseudoviridinutans</name>
    <dbReference type="NCBI Taxonomy" id="1517512"/>
    <lineage>
        <taxon>Eukaryota</taxon>
        <taxon>Fungi</taxon>
        <taxon>Dikarya</taxon>
        <taxon>Ascomycota</taxon>
        <taxon>Pezizomycotina</taxon>
        <taxon>Eurotiomycetes</taxon>
        <taxon>Eurotiomycetidae</taxon>
        <taxon>Eurotiales</taxon>
        <taxon>Aspergillaceae</taxon>
        <taxon>Aspergillus</taxon>
        <taxon>Aspergillus subgen. Fumigati</taxon>
    </lineage>
</organism>
<dbReference type="SUPFAM" id="SSF51412">
    <property type="entry name" value="Inosine monophosphate dehydrogenase (IMPDH)"/>
    <property type="match status" value="1"/>
</dbReference>
<gene>
    <name evidence="4" type="ORF">Asppvi_010533</name>
</gene>
<dbReference type="EMBL" id="BHVY01000008">
    <property type="protein sequence ID" value="GIJ91566.1"/>
    <property type="molecule type" value="Genomic_DNA"/>
</dbReference>
<dbReference type="Pfam" id="PF03060">
    <property type="entry name" value="NMO"/>
    <property type="match status" value="1"/>
</dbReference>
<dbReference type="AlphaFoldDB" id="A0A9P3BPT8"/>
<dbReference type="RefSeq" id="XP_043162312.1">
    <property type="nucleotide sequence ID" value="XM_043306377.1"/>
</dbReference>
<dbReference type="CDD" id="cd04730">
    <property type="entry name" value="NPD_like"/>
    <property type="match status" value="1"/>
</dbReference>
<accession>A0A9P3BPT8</accession>
<dbReference type="OrthoDB" id="2349068at2759"/>
<dbReference type="Proteomes" id="UP001043456">
    <property type="component" value="Unassembled WGS sequence"/>
</dbReference>
<reference evidence="4 5" key="1">
    <citation type="submission" date="2018-10" db="EMBL/GenBank/DDBJ databases">
        <title>Pan-genome distribution and transcriptional activeness of fungal secondary metabolism genes in Aspergillus section Fumigati.</title>
        <authorList>
            <person name="Takahashi H."/>
            <person name="Umemura M."/>
            <person name="Ninomiya A."/>
            <person name="Kusuya Y."/>
            <person name="Urayama S."/>
            <person name="Shimizu M."/>
            <person name="Watanabe A."/>
            <person name="Kamei K."/>
            <person name="Yaguchi T."/>
            <person name="Hagiwara D."/>
        </authorList>
    </citation>
    <scope>NUCLEOTIDE SEQUENCE [LARGE SCALE GENOMIC DNA]</scope>
    <source>
        <strain evidence="4 5">IFM 55266</strain>
    </source>
</reference>
<keyword evidence="3" id="KW-0560">Oxidoreductase</keyword>
<protein>
    <recommendedName>
        <fullName evidence="6">Nitronate monooxygenase domain-containing protein</fullName>
    </recommendedName>
</protein>
<evidence type="ECO:0000256" key="2">
    <source>
        <dbReference type="ARBA" id="ARBA00022643"/>
    </source>
</evidence>
<dbReference type="GeneID" id="67009143"/>
<evidence type="ECO:0000313" key="4">
    <source>
        <dbReference type="EMBL" id="GIJ91566.1"/>
    </source>
</evidence>
<keyword evidence="5" id="KW-1185">Reference proteome</keyword>
<evidence type="ECO:0000256" key="3">
    <source>
        <dbReference type="ARBA" id="ARBA00023002"/>
    </source>
</evidence>
<proteinExistence type="predicted"/>
<comment type="caution">
    <text evidence="4">The sequence shown here is derived from an EMBL/GenBank/DDBJ whole genome shotgun (WGS) entry which is preliminary data.</text>
</comment>
<name>A0A9P3BPT8_9EURO</name>
<dbReference type="GO" id="GO:0018580">
    <property type="term" value="F:nitronate monooxygenase activity"/>
    <property type="evidence" value="ECO:0007669"/>
    <property type="project" value="InterPro"/>
</dbReference>
<dbReference type="InterPro" id="IPR004136">
    <property type="entry name" value="NMO"/>
</dbReference>
<evidence type="ECO:0000256" key="1">
    <source>
        <dbReference type="ARBA" id="ARBA00022630"/>
    </source>
</evidence>
<dbReference type="InterPro" id="IPR013785">
    <property type="entry name" value="Aldolase_TIM"/>
</dbReference>
<keyword evidence="1" id="KW-0285">Flavoprotein</keyword>
<evidence type="ECO:0008006" key="6">
    <source>
        <dbReference type="Google" id="ProtNLM"/>
    </source>
</evidence>
<keyword evidence="2" id="KW-0288">FMN</keyword>
<sequence>MSLRTVLKSTYPWAKSPLLASAPMLNIAGPPLAVSVSSAGGLGFLAAGFDVSSLDHNLEVATRLVKQSGGMAQQVYEETGVLPIGVGFINWGADLKVSVAAIQKYTPCAVWLFGPKNQPDDLVRWANEVRGVTSGRTKIWVQVGAVKEAIAVAEVLRPDVLVVQGSDAGGHGLVHSASVLTLIPEVQDALRERDLTHIAIMAAGGIVDGRGLAAALALGAAGAAMGTRFLASAEANIAHGYQKEILRASDGGLNTIRSTVYDRVRGIGGWPNRYDGRGIINQSYVDAVERGMSDEKNKRLYEEELKKGDAGWGPNGRLTTYAGTGVGLVREILPASTIVENTLCEARDVIRGIRVD</sequence>
<dbReference type="Gene3D" id="3.20.20.70">
    <property type="entry name" value="Aldolase class I"/>
    <property type="match status" value="1"/>
</dbReference>
<evidence type="ECO:0000313" key="5">
    <source>
        <dbReference type="Proteomes" id="UP001043456"/>
    </source>
</evidence>
<dbReference type="PANTHER" id="PTHR32332:SF34">
    <property type="entry name" value="2-NITROPROPANE DIOXYGENASE FAMILY, PUTATIVE-RELATED"/>
    <property type="match status" value="1"/>
</dbReference>
<dbReference type="PANTHER" id="PTHR32332">
    <property type="entry name" value="2-NITROPROPANE DIOXYGENASE"/>
    <property type="match status" value="1"/>
</dbReference>